<keyword evidence="3" id="KW-1185">Reference proteome</keyword>
<comment type="caution">
    <text evidence="2">The sequence shown here is derived from an EMBL/GenBank/DDBJ whole genome shotgun (WGS) entry which is preliminary data.</text>
</comment>
<reference evidence="2 3" key="1">
    <citation type="submission" date="2019-02" db="EMBL/GenBank/DDBJ databases">
        <title>Deep-cultivation of Planctomycetes and their phenomic and genomic characterization uncovers novel biology.</title>
        <authorList>
            <person name="Wiegand S."/>
            <person name="Jogler M."/>
            <person name="Boedeker C."/>
            <person name="Pinto D."/>
            <person name="Vollmers J."/>
            <person name="Rivas-Marin E."/>
            <person name="Kohn T."/>
            <person name="Peeters S.H."/>
            <person name="Heuer A."/>
            <person name="Rast P."/>
            <person name="Oberbeckmann S."/>
            <person name="Bunk B."/>
            <person name="Jeske O."/>
            <person name="Meyerdierks A."/>
            <person name="Storesund J.E."/>
            <person name="Kallscheuer N."/>
            <person name="Luecker S."/>
            <person name="Lage O.M."/>
            <person name="Pohl T."/>
            <person name="Merkel B.J."/>
            <person name="Hornburger P."/>
            <person name="Mueller R.-W."/>
            <person name="Bruemmer F."/>
            <person name="Labrenz M."/>
            <person name="Spormann A.M."/>
            <person name="Op Den Camp H."/>
            <person name="Overmann J."/>
            <person name="Amann R."/>
            <person name="Jetten M.S.M."/>
            <person name="Mascher T."/>
            <person name="Medema M.H."/>
            <person name="Devos D.P."/>
            <person name="Kaster A.-K."/>
            <person name="Ovreas L."/>
            <person name="Rohde M."/>
            <person name="Galperin M.Y."/>
            <person name="Jogler C."/>
        </authorList>
    </citation>
    <scope>NUCLEOTIDE SEQUENCE [LARGE SCALE GENOMIC DNA]</scope>
    <source>
        <strain evidence="2 3">Poly41</strain>
    </source>
</reference>
<sequence length="772" mass="85520">MDNMICKTRDTRHLAVFRRIQFLTILTASVCLLVDAPARADEIALRSGDWTVRGDETIRDTHIRLDGSLILPNGGTLTLENCTLEITGDYSRQHSVEWRGGTLVTKNCEVGGFVNKDGTAIHTVFHLFDGLWEATDTTVSYSYGISFHWETGKGVLRGKRLKAGPRPDAIILSGEADVELVDSDFPIGLGVYCNEGGETKLDLLPGDSITATYDRDNLLPGVNWRLKMANTRVERWFLFLRRIGGWQPPAEVTLDASKDMIVSLFVHNLKGATTLTNDLAEPLSIGNLTLKRSGDDPAGISMYAMYFSGDETDATITGRTHICEWMQGAGTVRVQGMEKQQDLTFGCTTLELSGESKLIADRVHFGRPMTWQPENSIGEANVKDNASLQANDISVNKIRFRAEDKATIKINGVEKLGQMLTSEEGGEIEIDEAQGEVEVEKTSTKRSRPKVWIITDMSDKRLRGNERGGSVNDPDDISAMAGYLLMANEFDTLGIVVASTHRRQHRTSPDQAQWADEFFGDAYRADVAALNETIGDYPETISFQQSCIKETAEKFKPNRTYTSLDDYDTIAKLLATAAMLPDDEPLNVLCWGSLTEPAILVNHCLTTGKDDVLKRVRFIAHWTNSPLHQGSKEHPENVANCREDAEACRYMKQVAAAGKITYHECGAIGQHGIVSGGPKGRDYFEQFRTSRLGEIFVDGKFVYNGVDHSDSATYWALLGTYGVGLKDIRPDGMNTAKIEAANEKKFRGQSQRIHDELLRRSTVVRTAALQSK</sequence>
<dbReference type="Pfam" id="PF07632">
    <property type="entry name" value="Sde182_NH-like"/>
    <property type="match status" value="1"/>
</dbReference>
<evidence type="ECO:0000313" key="2">
    <source>
        <dbReference type="EMBL" id="TWU29075.1"/>
    </source>
</evidence>
<dbReference type="InterPro" id="IPR011483">
    <property type="entry name" value="Sde182_NH-like"/>
</dbReference>
<name>A0A5C6CYT4_9BACT</name>
<dbReference type="AlphaFoldDB" id="A0A5C6CYT4"/>
<dbReference type="Gene3D" id="3.90.245.10">
    <property type="entry name" value="Ribonucleoside hydrolase-like"/>
    <property type="match status" value="1"/>
</dbReference>
<dbReference type="EMBL" id="SJPV01000024">
    <property type="protein sequence ID" value="TWU29075.1"/>
    <property type="molecule type" value="Genomic_DNA"/>
</dbReference>
<evidence type="ECO:0000313" key="3">
    <source>
        <dbReference type="Proteomes" id="UP000319143"/>
    </source>
</evidence>
<proteinExistence type="predicted"/>
<protein>
    <recommendedName>
        <fullName evidence="1">Cellulose-binding Sde182 nucleoside hydrolase-like domain-containing protein</fullName>
    </recommendedName>
</protein>
<evidence type="ECO:0000259" key="1">
    <source>
        <dbReference type="Pfam" id="PF07632"/>
    </source>
</evidence>
<dbReference type="RefSeq" id="WP_197231920.1">
    <property type="nucleotide sequence ID" value="NZ_SJPV01000024.1"/>
</dbReference>
<gene>
    <name evidence="2" type="ORF">Poly41_67740</name>
</gene>
<dbReference type="Proteomes" id="UP000319143">
    <property type="component" value="Unassembled WGS sequence"/>
</dbReference>
<dbReference type="InterPro" id="IPR036452">
    <property type="entry name" value="Ribo_hydro-like"/>
</dbReference>
<dbReference type="GO" id="GO:0016799">
    <property type="term" value="F:hydrolase activity, hydrolyzing N-glycosyl compounds"/>
    <property type="evidence" value="ECO:0007669"/>
    <property type="project" value="InterPro"/>
</dbReference>
<feature type="domain" description="Cellulose-binding Sde182 nucleoside hydrolase-like" evidence="1">
    <location>
        <begin position="472"/>
        <end position="596"/>
    </location>
</feature>
<organism evidence="2 3">
    <name type="scientific">Novipirellula artificiosorum</name>
    <dbReference type="NCBI Taxonomy" id="2528016"/>
    <lineage>
        <taxon>Bacteria</taxon>
        <taxon>Pseudomonadati</taxon>
        <taxon>Planctomycetota</taxon>
        <taxon>Planctomycetia</taxon>
        <taxon>Pirellulales</taxon>
        <taxon>Pirellulaceae</taxon>
        <taxon>Novipirellula</taxon>
    </lineage>
</organism>
<accession>A0A5C6CYT4</accession>